<evidence type="ECO:0000313" key="1">
    <source>
        <dbReference type="EMBL" id="KAE9240025.1"/>
    </source>
</evidence>
<evidence type="ECO:0000313" key="2">
    <source>
        <dbReference type="Proteomes" id="UP000476176"/>
    </source>
</evidence>
<sequence length="192" mass="21109">MGQVDGLSRLYSQTICAVSTPELSDDSSANRTESFIKVGERPNSGVCRAEDGNTAGTVADALEEALRSARQALKAVEEVVEPTAERDASVLVGEPLAPFPNRDADDPDFADSLAAEGDDILEDDDVEHVVTSPVDRFGLDRERFTAEQKRSPRIQAVIAFIEYGALALNDQLRVKVLQMMWSERVWYRSAYT</sequence>
<name>A0A6G0P9C0_9STRA</name>
<gene>
    <name evidence="1" type="ORF">PF004_g7681</name>
</gene>
<accession>A0A6G0P9C0</accession>
<reference evidence="1 2" key="1">
    <citation type="submission" date="2018-09" db="EMBL/GenBank/DDBJ databases">
        <title>Genomic investigation of the strawberry pathogen Phytophthora fragariae indicates pathogenicity is determined by transcriptional variation in three key races.</title>
        <authorList>
            <person name="Adams T.M."/>
            <person name="Armitage A.D."/>
            <person name="Sobczyk M.K."/>
            <person name="Bates H.J."/>
            <person name="Dunwell J.M."/>
            <person name="Nellist C.F."/>
            <person name="Harrison R.J."/>
        </authorList>
    </citation>
    <scope>NUCLEOTIDE SEQUENCE [LARGE SCALE GENOMIC DNA]</scope>
    <source>
        <strain evidence="1 2">BC-23</strain>
    </source>
</reference>
<protein>
    <submittedName>
        <fullName evidence="1">Uncharacterized protein</fullName>
    </submittedName>
</protein>
<dbReference type="AlphaFoldDB" id="A0A6G0P9C0"/>
<dbReference type="Proteomes" id="UP000476176">
    <property type="component" value="Unassembled WGS sequence"/>
</dbReference>
<organism evidence="1 2">
    <name type="scientific">Phytophthora fragariae</name>
    <dbReference type="NCBI Taxonomy" id="53985"/>
    <lineage>
        <taxon>Eukaryota</taxon>
        <taxon>Sar</taxon>
        <taxon>Stramenopiles</taxon>
        <taxon>Oomycota</taxon>
        <taxon>Peronosporomycetes</taxon>
        <taxon>Peronosporales</taxon>
        <taxon>Peronosporaceae</taxon>
        <taxon>Phytophthora</taxon>
    </lineage>
</organism>
<comment type="caution">
    <text evidence="1">The sequence shown here is derived from an EMBL/GenBank/DDBJ whole genome shotgun (WGS) entry which is preliminary data.</text>
</comment>
<proteinExistence type="predicted"/>
<dbReference type="EMBL" id="QXGC01000338">
    <property type="protein sequence ID" value="KAE9240025.1"/>
    <property type="molecule type" value="Genomic_DNA"/>
</dbReference>